<feature type="transmembrane region" description="Helical" evidence="7">
    <location>
        <begin position="73"/>
        <end position="91"/>
    </location>
</feature>
<evidence type="ECO:0000256" key="7">
    <source>
        <dbReference type="RuleBase" id="RU362048"/>
    </source>
</evidence>
<name>A0A512M510_9BACT</name>
<feature type="transmembrane region" description="Helical" evidence="7">
    <location>
        <begin position="174"/>
        <end position="191"/>
    </location>
</feature>
<feature type="transmembrane region" description="Helical" evidence="7">
    <location>
        <begin position="135"/>
        <end position="159"/>
    </location>
</feature>
<evidence type="ECO:0000256" key="3">
    <source>
        <dbReference type="ARBA" id="ARBA00022475"/>
    </source>
</evidence>
<evidence type="ECO:0000256" key="4">
    <source>
        <dbReference type="ARBA" id="ARBA00022692"/>
    </source>
</evidence>
<dbReference type="AlphaFoldDB" id="A0A512M510"/>
<dbReference type="Pfam" id="PF01914">
    <property type="entry name" value="MarC"/>
    <property type="match status" value="1"/>
</dbReference>
<dbReference type="Proteomes" id="UP000321577">
    <property type="component" value="Unassembled WGS sequence"/>
</dbReference>
<dbReference type="EMBL" id="BKAG01000005">
    <property type="protein sequence ID" value="GEP41809.1"/>
    <property type="molecule type" value="Genomic_DNA"/>
</dbReference>
<reference evidence="8 9" key="1">
    <citation type="submission" date="2019-07" db="EMBL/GenBank/DDBJ databases">
        <title>Whole genome shotgun sequence of Brevifollis gellanilyticus NBRC 108608.</title>
        <authorList>
            <person name="Hosoyama A."/>
            <person name="Uohara A."/>
            <person name="Ohji S."/>
            <person name="Ichikawa N."/>
        </authorList>
    </citation>
    <scope>NUCLEOTIDE SEQUENCE [LARGE SCALE GENOMIC DNA]</scope>
    <source>
        <strain evidence="8 9">NBRC 108608</strain>
    </source>
</reference>
<dbReference type="PANTHER" id="PTHR33508">
    <property type="entry name" value="UPF0056 MEMBRANE PROTEIN YHCE"/>
    <property type="match status" value="1"/>
</dbReference>
<evidence type="ECO:0000313" key="8">
    <source>
        <dbReference type="EMBL" id="GEP41809.1"/>
    </source>
</evidence>
<evidence type="ECO:0000256" key="5">
    <source>
        <dbReference type="ARBA" id="ARBA00022989"/>
    </source>
</evidence>
<feature type="transmembrane region" description="Helical" evidence="7">
    <location>
        <begin position="106"/>
        <end position="128"/>
    </location>
</feature>
<evidence type="ECO:0000256" key="2">
    <source>
        <dbReference type="ARBA" id="ARBA00009784"/>
    </source>
</evidence>
<proteinExistence type="inferred from homology"/>
<dbReference type="GO" id="GO:0005886">
    <property type="term" value="C:plasma membrane"/>
    <property type="evidence" value="ECO:0007669"/>
    <property type="project" value="UniProtKB-SubCell"/>
</dbReference>
<comment type="similarity">
    <text evidence="2 7">Belongs to the UPF0056 (MarC) family.</text>
</comment>
<evidence type="ECO:0000313" key="9">
    <source>
        <dbReference type="Proteomes" id="UP000321577"/>
    </source>
</evidence>
<sequence>MHPMDTLSATLLLLTIMDPLGNVATFVSGLRHVPQERRLRVIARELVIALMILLLFLFTGPGLLGLLHLKQEALFISGGIVLFLIALKMIFPPSRSETEETPIEPFIVPLATPMVAGPSVLATLLVLVSTQPEHLWNWFMALMIAWSITAAILLCAPAIARVLKEKGSMAVERLMGMLLVMVAVQMLLNGIEHYLGR</sequence>
<dbReference type="PANTHER" id="PTHR33508:SF10">
    <property type="entry name" value="UPF0056 INNER MEMBRANE PROTEIN YHGN"/>
    <property type="match status" value="1"/>
</dbReference>
<feature type="transmembrane region" description="Helical" evidence="7">
    <location>
        <begin position="47"/>
        <end position="66"/>
    </location>
</feature>
<gene>
    <name evidence="8" type="ORF">BGE01nite_11000</name>
</gene>
<keyword evidence="3" id="KW-1003">Cell membrane</keyword>
<evidence type="ECO:0000256" key="1">
    <source>
        <dbReference type="ARBA" id="ARBA00004651"/>
    </source>
</evidence>
<keyword evidence="4 7" id="KW-0812">Transmembrane</keyword>
<comment type="caution">
    <text evidence="8">The sequence shown here is derived from an EMBL/GenBank/DDBJ whole genome shotgun (WGS) entry which is preliminary data.</text>
</comment>
<comment type="subcellular location">
    <subcellularLocation>
        <location evidence="1 7">Cell membrane</location>
        <topology evidence="1 7">Multi-pass membrane protein</topology>
    </subcellularLocation>
</comment>
<dbReference type="InterPro" id="IPR002771">
    <property type="entry name" value="Multi_antbiot-R_MarC"/>
</dbReference>
<keyword evidence="5 7" id="KW-1133">Transmembrane helix</keyword>
<keyword evidence="6 7" id="KW-0472">Membrane</keyword>
<protein>
    <recommendedName>
        <fullName evidence="7">UPF0056 membrane protein</fullName>
    </recommendedName>
</protein>
<evidence type="ECO:0000256" key="6">
    <source>
        <dbReference type="ARBA" id="ARBA00023136"/>
    </source>
</evidence>
<accession>A0A512M510</accession>
<comment type="caution">
    <text evidence="7">Lacks conserved residue(s) required for the propagation of feature annotation.</text>
</comment>
<keyword evidence="9" id="KW-1185">Reference proteome</keyword>
<organism evidence="8 9">
    <name type="scientific">Brevifollis gellanilyticus</name>
    <dbReference type="NCBI Taxonomy" id="748831"/>
    <lineage>
        <taxon>Bacteria</taxon>
        <taxon>Pseudomonadati</taxon>
        <taxon>Verrucomicrobiota</taxon>
        <taxon>Verrucomicrobiia</taxon>
        <taxon>Verrucomicrobiales</taxon>
        <taxon>Verrucomicrobiaceae</taxon>
    </lineage>
</organism>